<dbReference type="GeneID" id="55622390"/>
<dbReference type="Proteomes" id="UP000322420">
    <property type="component" value="Segment"/>
</dbReference>
<dbReference type="KEGG" id="vg:55622390"/>
<accession>A0A5C2H4C6</accession>
<keyword evidence="2" id="KW-1185">Reference proteome</keyword>
<dbReference type="RefSeq" id="YP_009851813.1">
    <property type="nucleotide sequence ID" value="NC_048808.1"/>
</dbReference>
<evidence type="ECO:0000313" key="2">
    <source>
        <dbReference type="Proteomes" id="UP000322420"/>
    </source>
</evidence>
<proteinExistence type="predicted"/>
<name>A0A5C2H4C6_9CAUD</name>
<sequence>MKTPVNDIWIAVNKVTKEHVFIEYGQRYDQKMFNLITPVAANEVFDLILKQNLMEGRT</sequence>
<reference evidence="1 2" key="1">
    <citation type="submission" date="2019-07" db="EMBL/GenBank/DDBJ databases">
        <title>Complete genome sequence of Salmonella phage OSY-STA, a broad-spectrum lytic bacteriophage against Salmonella enterica.</title>
        <authorList>
            <person name="Yi Y."/>
            <person name="Abdelhamid A.G."/>
            <person name="Yousef A.E."/>
        </authorList>
    </citation>
    <scope>NUCLEOTIDE SEQUENCE [LARGE SCALE GENOMIC DNA]</scope>
</reference>
<dbReference type="EMBL" id="MN187969">
    <property type="protein sequence ID" value="QEP29292.1"/>
    <property type="molecule type" value="Genomic_DNA"/>
</dbReference>
<protein>
    <submittedName>
        <fullName evidence="1">Uncharacterized protein</fullName>
    </submittedName>
</protein>
<evidence type="ECO:0000313" key="1">
    <source>
        <dbReference type="EMBL" id="QEP29292.1"/>
    </source>
</evidence>
<organism evidence="1 2">
    <name type="scientific">Salmonella phage OSY-STA</name>
    <dbReference type="NCBI Taxonomy" id="2596884"/>
    <lineage>
        <taxon>Viruses</taxon>
        <taxon>Duplodnaviria</taxon>
        <taxon>Heunggongvirae</taxon>
        <taxon>Uroviricota</taxon>
        <taxon>Caudoviricetes</taxon>
        <taxon>Demerecviridae</taxon>
        <taxon>Markadamsvirinae</taxon>
        <taxon>Epseptimavirus</taxon>
        <taxon>Epseptimavirus OSYSTA</taxon>
    </lineage>
</organism>